<feature type="transmembrane region" description="Helical" evidence="9">
    <location>
        <begin position="200"/>
        <end position="220"/>
    </location>
</feature>
<evidence type="ECO:0000256" key="6">
    <source>
        <dbReference type="ARBA" id="ARBA00022989"/>
    </source>
</evidence>
<proteinExistence type="inferred from homology"/>
<evidence type="ECO:0000256" key="5">
    <source>
        <dbReference type="ARBA" id="ARBA00022692"/>
    </source>
</evidence>
<keyword evidence="4" id="KW-0997">Cell inner membrane</keyword>
<evidence type="ECO:0000256" key="2">
    <source>
        <dbReference type="ARBA" id="ARBA00022448"/>
    </source>
</evidence>
<keyword evidence="2" id="KW-0813">Transport</keyword>
<feature type="transmembrane region" description="Helical" evidence="9">
    <location>
        <begin position="45"/>
        <end position="65"/>
    </location>
</feature>
<accession>A0A1T4RQF2</accession>
<dbReference type="OrthoDB" id="9794165at2"/>
<evidence type="ECO:0000256" key="3">
    <source>
        <dbReference type="ARBA" id="ARBA00022475"/>
    </source>
</evidence>
<dbReference type="Pfam" id="PF04143">
    <property type="entry name" value="Sulf_transp"/>
    <property type="match status" value="1"/>
</dbReference>
<dbReference type="AlphaFoldDB" id="A0A1T4RQF2"/>
<dbReference type="Proteomes" id="UP000190102">
    <property type="component" value="Unassembled WGS sequence"/>
</dbReference>
<dbReference type="EMBL" id="FUWR01000023">
    <property type="protein sequence ID" value="SKA18230.1"/>
    <property type="molecule type" value="Genomic_DNA"/>
</dbReference>
<keyword evidence="7 9" id="KW-0472">Membrane</keyword>
<evidence type="ECO:0000313" key="11">
    <source>
        <dbReference type="Proteomes" id="UP000190102"/>
    </source>
</evidence>
<feature type="transmembrane region" description="Helical" evidence="9">
    <location>
        <begin position="272"/>
        <end position="293"/>
    </location>
</feature>
<feature type="transmembrane region" description="Helical" evidence="9">
    <location>
        <begin position="6"/>
        <end position="24"/>
    </location>
</feature>
<evidence type="ECO:0000313" key="10">
    <source>
        <dbReference type="EMBL" id="SKA18230.1"/>
    </source>
</evidence>
<feature type="transmembrane region" description="Helical" evidence="9">
    <location>
        <begin position="85"/>
        <end position="106"/>
    </location>
</feature>
<comment type="subcellular location">
    <subcellularLocation>
        <location evidence="1">Cell inner membrane</location>
        <topology evidence="1">Multi-pass membrane protein</topology>
    </subcellularLocation>
</comment>
<feature type="transmembrane region" description="Helical" evidence="9">
    <location>
        <begin position="346"/>
        <end position="368"/>
    </location>
</feature>
<gene>
    <name evidence="10" type="ORF">SAMN02745119_03019</name>
</gene>
<evidence type="ECO:0000256" key="9">
    <source>
        <dbReference type="SAM" id="Phobius"/>
    </source>
</evidence>
<keyword evidence="3" id="KW-1003">Cell membrane</keyword>
<keyword evidence="6 9" id="KW-1133">Transmembrane helix</keyword>
<keyword evidence="5 9" id="KW-0812">Transmembrane</keyword>
<dbReference type="PANTHER" id="PTHR30574">
    <property type="entry name" value="INNER MEMBRANE PROTEIN YEDE"/>
    <property type="match status" value="1"/>
</dbReference>
<feature type="transmembrane region" description="Helical" evidence="9">
    <location>
        <begin position="156"/>
        <end position="179"/>
    </location>
</feature>
<comment type="similarity">
    <text evidence="8">Belongs to the TsuA/YedE (TC 9.B.102) family.</text>
</comment>
<evidence type="ECO:0000256" key="1">
    <source>
        <dbReference type="ARBA" id="ARBA00004429"/>
    </source>
</evidence>
<organism evidence="10 11">
    <name type="scientific">Trichlorobacter thiogenes</name>
    <dbReference type="NCBI Taxonomy" id="115783"/>
    <lineage>
        <taxon>Bacteria</taxon>
        <taxon>Pseudomonadati</taxon>
        <taxon>Thermodesulfobacteriota</taxon>
        <taxon>Desulfuromonadia</taxon>
        <taxon>Geobacterales</taxon>
        <taxon>Geobacteraceae</taxon>
        <taxon>Trichlorobacter</taxon>
    </lineage>
</organism>
<sequence>MSSIHLSMIAGGFLLGALAGFLMHRSDYCVAGMFRDLFLFRATRMLKTLLLLITVSLPLFELIRLTGFVSVPFPFFGPPSLTNLLGGFLFGIGMVLAGGCVVGTLYRLGAGSFPGLLAFLGLVAGSTLFAGLYPQWTHVSRALALPTKAVTLPQLLGLPSWLLVLLLVPVLVTLIWRWFRDGSLYRSGVVDGYLQPWQAALGLALLGGASVLLVGMPLGITTSYAKFGAMLLAPLAPEYYASLNYFQLVPLRYTPPLGGGLISGGPGFGLDAVALVQFPLILGIVAGSAWSAIRLGEWRLQIKLPWRQVISAVLGGIIMGLASRMAPACNIWHLFGGLPIFALQSFLFLAGLFPGAWLGGLLLTRLVIPR</sequence>
<feature type="transmembrane region" description="Helical" evidence="9">
    <location>
        <begin position="305"/>
        <end position="326"/>
    </location>
</feature>
<dbReference type="STRING" id="115783.SAMN02745119_03019"/>
<dbReference type="PANTHER" id="PTHR30574:SF1">
    <property type="entry name" value="SULPHUR TRANSPORT DOMAIN-CONTAINING PROTEIN"/>
    <property type="match status" value="1"/>
</dbReference>
<dbReference type="InterPro" id="IPR007272">
    <property type="entry name" value="Sulf_transp_TsuA/YedE"/>
</dbReference>
<evidence type="ECO:0000256" key="7">
    <source>
        <dbReference type="ARBA" id="ARBA00023136"/>
    </source>
</evidence>
<name>A0A1T4RQF2_9BACT</name>
<feature type="transmembrane region" description="Helical" evidence="9">
    <location>
        <begin position="113"/>
        <end position="136"/>
    </location>
</feature>
<dbReference type="GO" id="GO:0005886">
    <property type="term" value="C:plasma membrane"/>
    <property type="evidence" value="ECO:0007669"/>
    <property type="project" value="UniProtKB-SubCell"/>
</dbReference>
<reference evidence="11" key="1">
    <citation type="submission" date="2017-02" db="EMBL/GenBank/DDBJ databases">
        <authorList>
            <person name="Varghese N."/>
            <person name="Submissions S."/>
        </authorList>
    </citation>
    <scope>NUCLEOTIDE SEQUENCE [LARGE SCALE GENOMIC DNA]</scope>
    <source>
        <strain evidence="11">ATCC BAA-34</strain>
    </source>
</reference>
<keyword evidence="11" id="KW-1185">Reference proteome</keyword>
<evidence type="ECO:0000256" key="8">
    <source>
        <dbReference type="ARBA" id="ARBA00035655"/>
    </source>
</evidence>
<evidence type="ECO:0000256" key="4">
    <source>
        <dbReference type="ARBA" id="ARBA00022519"/>
    </source>
</evidence>
<protein>
    <submittedName>
        <fullName evidence="10">Uncharacterized protein</fullName>
    </submittedName>
</protein>